<dbReference type="NCBIfam" id="TIGR02729">
    <property type="entry name" value="Obg_CgtA"/>
    <property type="match status" value="1"/>
</dbReference>
<evidence type="ECO:0000256" key="1">
    <source>
        <dbReference type="ARBA" id="ARBA00007699"/>
    </source>
</evidence>
<dbReference type="Proteomes" id="UP001620645">
    <property type="component" value="Unassembled WGS sequence"/>
</dbReference>
<evidence type="ECO:0000313" key="7">
    <source>
        <dbReference type="EMBL" id="KAL3078971.1"/>
    </source>
</evidence>
<name>A0ABD2INA9_HETSC</name>
<dbReference type="AlphaFoldDB" id="A0ABD2INA9"/>
<keyword evidence="3" id="KW-0547">Nucleotide-binding</keyword>
<dbReference type="GO" id="GO:0042254">
    <property type="term" value="P:ribosome biogenesis"/>
    <property type="evidence" value="ECO:0007669"/>
    <property type="project" value="UniProtKB-UniRule"/>
</dbReference>
<dbReference type="FunFam" id="2.70.210.12:FF:000001">
    <property type="entry name" value="GTPase Obg"/>
    <property type="match status" value="1"/>
</dbReference>
<evidence type="ECO:0000256" key="4">
    <source>
        <dbReference type="ARBA" id="ARBA00023134"/>
    </source>
</evidence>
<dbReference type="InterPro" id="IPR006073">
    <property type="entry name" value="GTP-bd"/>
</dbReference>
<keyword evidence="2" id="KW-0690">Ribosome biogenesis</keyword>
<evidence type="ECO:0000259" key="5">
    <source>
        <dbReference type="PROSITE" id="PS51710"/>
    </source>
</evidence>
<feature type="domain" description="OBG-type G" evidence="5">
    <location>
        <begin position="221"/>
        <end position="387"/>
    </location>
</feature>
<dbReference type="NCBIfam" id="NF008956">
    <property type="entry name" value="PRK12299.1"/>
    <property type="match status" value="1"/>
</dbReference>
<dbReference type="SUPFAM" id="SSF52540">
    <property type="entry name" value="P-loop containing nucleoside triphosphate hydrolases"/>
    <property type="match status" value="1"/>
</dbReference>
<dbReference type="Gene3D" id="2.70.210.12">
    <property type="entry name" value="GTP1/OBG domain"/>
    <property type="match status" value="1"/>
</dbReference>
<dbReference type="InterPro" id="IPR014100">
    <property type="entry name" value="GTP-bd_Obg/CgtA"/>
</dbReference>
<protein>
    <submittedName>
        <fullName evidence="7">Uncharacterized protein</fullName>
    </submittedName>
</protein>
<dbReference type="Gene3D" id="3.40.50.300">
    <property type="entry name" value="P-loop containing nucleotide triphosphate hydrolases"/>
    <property type="match status" value="1"/>
</dbReference>
<gene>
    <name evidence="7" type="ORF">niasHS_014753</name>
</gene>
<evidence type="ECO:0000313" key="8">
    <source>
        <dbReference type="Proteomes" id="UP001620645"/>
    </source>
</evidence>
<evidence type="ECO:0000259" key="6">
    <source>
        <dbReference type="PROSITE" id="PS51883"/>
    </source>
</evidence>
<comment type="caution">
    <text evidence="7">The sequence shown here is derived from an EMBL/GenBank/DDBJ whole genome shotgun (WGS) entry which is preliminary data.</text>
</comment>
<dbReference type="PRINTS" id="PR00326">
    <property type="entry name" value="GTP1OBG"/>
</dbReference>
<dbReference type="PANTHER" id="PTHR11702:SF31">
    <property type="entry name" value="MITOCHONDRIAL RIBOSOME-ASSOCIATED GTPASE 2"/>
    <property type="match status" value="1"/>
</dbReference>
<dbReference type="Pfam" id="PF01926">
    <property type="entry name" value="MMR_HSR1"/>
    <property type="match status" value="1"/>
</dbReference>
<dbReference type="InterPro" id="IPR006169">
    <property type="entry name" value="GTP1_OBG_dom"/>
</dbReference>
<dbReference type="PANTHER" id="PTHR11702">
    <property type="entry name" value="DEVELOPMENTALLY REGULATED GTP-BINDING PROTEIN-RELATED"/>
    <property type="match status" value="1"/>
</dbReference>
<dbReference type="InterPro" id="IPR045086">
    <property type="entry name" value="OBG_GTPase"/>
</dbReference>
<sequence length="406" mass="44766">MVVAIRRFVGKCSPFPNCFLLRPSSSSFTPSDGNTDKREDAIRLPILPKKSRSAGQPFSFVDYKSVFCKAGKGGDGRVSFLRLKNVEFGGPDGGNGGNGGHVIFQADSKITDLSQVHSILNAQDGVEGRGDCAHGKCGEHLYVPVPLNTLIKKPSTDELRPSKVTLHELGREGDLFIAARGGAGGHGNAFYVSNLVRKPLKAEEGGQGEEMSYDIEMRIMATAGLVGIPNVGKSTLLRAISRAKPKVAAYPFTTLSPSVGMVQYGDFFQLAVADIPGLVQGAHRNEGLGFSFLRHIVRCECVLFVLDFTQGNLREQYELLQHEMTLYDDELSKKEAAIVVNKTDLLDGEKVKSAMVSMFPEQRVFFVSGRHRLGIEPLLMFLREKHERFLKEREAKMEIEREQLMM</sequence>
<dbReference type="SUPFAM" id="SSF82051">
    <property type="entry name" value="Obg GTP-binding protein N-terminal domain"/>
    <property type="match status" value="1"/>
</dbReference>
<dbReference type="EMBL" id="JBICCN010000309">
    <property type="protein sequence ID" value="KAL3078971.1"/>
    <property type="molecule type" value="Genomic_DNA"/>
</dbReference>
<evidence type="ECO:0000256" key="3">
    <source>
        <dbReference type="ARBA" id="ARBA00022741"/>
    </source>
</evidence>
<keyword evidence="4" id="KW-0342">GTP-binding</keyword>
<reference evidence="7 8" key="1">
    <citation type="submission" date="2024-10" db="EMBL/GenBank/DDBJ databases">
        <authorList>
            <person name="Kim D."/>
        </authorList>
    </citation>
    <scope>NUCLEOTIDE SEQUENCE [LARGE SCALE GENOMIC DNA]</scope>
    <source>
        <strain evidence="7">Taebaek</strain>
    </source>
</reference>
<dbReference type="PROSITE" id="PS51710">
    <property type="entry name" value="G_OBG"/>
    <property type="match status" value="1"/>
</dbReference>
<dbReference type="CDD" id="cd01898">
    <property type="entry name" value="Obg"/>
    <property type="match status" value="1"/>
</dbReference>
<proteinExistence type="inferred from homology"/>
<dbReference type="InterPro" id="IPR036726">
    <property type="entry name" value="GTP1_OBG_dom_sf"/>
</dbReference>
<dbReference type="PIRSF" id="PIRSF002401">
    <property type="entry name" value="GTP_bd_Obg/CgtA"/>
    <property type="match status" value="1"/>
</dbReference>
<comment type="similarity">
    <text evidence="1">Belongs to the TRAFAC class OBG-HflX-like GTPase superfamily. OBG GTPase family.</text>
</comment>
<dbReference type="InterPro" id="IPR027417">
    <property type="entry name" value="P-loop_NTPase"/>
</dbReference>
<dbReference type="PROSITE" id="PS51883">
    <property type="entry name" value="OBG"/>
    <property type="match status" value="1"/>
</dbReference>
<keyword evidence="8" id="KW-1185">Reference proteome</keyword>
<accession>A0ABD2INA9</accession>
<dbReference type="GO" id="GO:0005525">
    <property type="term" value="F:GTP binding"/>
    <property type="evidence" value="ECO:0007669"/>
    <property type="project" value="UniProtKB-KW"/>
</dbReference>
<organism evidence="7 8">
    <name type="scientific">Heterodera schachtii</name>
    <name type="common">Sugarbeet cyst nematode worm</name>
    <name type="synonym">Tylenchus schachtii</name>
    <dbReference type="NCBI Taxonomy" id="97005"/>
    <lineage>
        <taxon>Eukaryota</taxon>
        <taxon>Metazoa</taxon>
        <taxon>Ecdysozoa</taxon>
        <taxon>Nematoda</taxon>
        <taxon>Chromadorea</taxon>
        <taxon>Rhabditida</taxon>
        <taxon>Tylenchina</taxon>
        <taxon>Tylenchomorpha</taxon>
        <taxon>Tylenchoidea</taxon>
        <taxon>Heteroderidae</taxon>
        <taxon>Heteroderinae</taxon>
        <taxon>Heterodera</taxon>
    </lineage>
</organism>
<feature type="domain" description="Obg" evidence="6">
    <location>
        <begin position="58"/>
        <end position="220"/>
    </location>
</feature>
<dbReference type="Pfam" id="PF01018">
    <property type="entry name" value="GTP1_OBG"/>
    <property type="match status" value="1"/>
</dbReference>
<evidence type="ECO:0000256" key="2">
    <source>
        <dbReference type="ARBA" id="ARBA00022517"/>
    </source>
</evidence>
<dbReference type="InterPro" id="IPR031167">
    <property type="entry name" value="G_OBG"/>
</dbReference>